<comment type="caution">
    <text evidence="2">The sequence shown here is derived from an EMBL/GenBank/DDBJ whole genome shotgun (WGS) entry which is preliminary data.</text>
</comment>
<organism evidence="2 3">
    <name type="scientific">Levilactobacillus brevis</name>
    <name type="common">Lactobacillus brevis</name>
    <dbReference type="NCBI Taxonomy" id="1580"/>
    <lineage>
        <taxon>Bacteria</taxon>
        <taxon>Bacillati</taxon>
        <taxon>Bacillota</taxon>
        <taxon>Bacilli</taxon>
        <taxon>Lactobacillales</taxon>
        <taxon>Lactobacillaceae</taxon>
        <taxon>Levilactobacillus</taxon>
    </lineage>
</organism>
<reference evidence="2 3" key="1">
    <citation type="submission" date="2017-09" db="EMBL/GenBank/DDBJ databases">
        <title>Genome sequence of Lactobacillus brevis D7.</title>
        <authorList>
            <person name="Kwon M.-S."/>
            <person name="Lim S.K."/>
            <person name="Choi H.-J."/>
        </authorList>
    </citation>
    <scope>NUCLEOTIDE SEQUENCE [LARGE SCALE GENOMIC DNA]</scope>
    <source>
        <strain evidence="2 3">D7</strain>
    </source>
</reference>
<dbReference type="EMBL" id="NVYO01000001">
    <property type="protein sequence ID" value="PBQ24745.1"/>
    <property type="molecule type" value="Genomic_DNA"/>
</dbReference>
<sequence length="280" mass="30734">MNLKTHLLVLGSLVLSLELSGGLTAAASKSYLTTVKDHSFMITQRKIILKKTPYRPSITLPKGTIVQAGGISTMHTTNILVNTLSYHLRKAYIGNGNTYTQNIPLTTTNFKKISVPAYTKYYPSQTAYPINSGRAYIGNGELYQGVKFPEQADQTKAKANLVTVTSDGYLEYTTKAPITNLRVNTRPSVSAKITKVSRPGGSGKTYLYTKAAVPSSIGKRVSKTGNAQYLTIIKRRYRAYTTLYTSGLKPQLSSIYVSAGYLVGDQQYFMVTSEYFPSAN</sequence>
<proteinExistence type="predicted"/>
<accession>A0A2A3U0S5</accession>
<name>A0A2A3U0S5_LEVBR</name>
<evidence type="ECO:0000313" key="2">
    <source>
        <dbReference type="EMBL" id="PBQ24745.1"/>
    </source>
</evidence>
<evidence type="ECO:0000256" key="1">
    <source>
        <dbReference type="SAM" id="SignalP"/>
    </source>
</evidence>
<dbReference type="AlphaFoldDB" id="A0A2A3U0S5"/>
<protein>
    <recommendedName>
        <fullName evidence="4">Surface layer protein A domain-containing protein</fullName>
    </recommendedName>
</protein>
<dbReference type="RefSeq" id="WP_096110398.1">
    <property type="nucleotide sequence ID" value="NZ_NVYO01000001.1"/>
</dbReference>
<evidence type="ECO:0008006" key="4">
    <source>
        <dbReference type="Google" id="ProtNLM"/>
    </source>
</evidence>
<keyword evidence="1" id="KW-0732">Signal</keyword>
<gene>
    <name evidence="2" type="ORF">CNR29_12220</name>
</gene>
<feature type="signal peptide" evidence="1">
    <location>
        <begin position="1"/>
        <end position="25"/>
    </location>
</feature>
<evidence type="ECO:0000313" key="3">
    <source>
        <dbReference type="Proteomes" id="UP000217918"/>
    </source>
</evidence>
<dbReference type="Proteomes" id="UP000217918">
    <property type="component" value="Unassembled WGS sequence"/>
</dbReference>
<feature type="chain" id="PRO_5038903562" description="Surface layer protein A domain-containing protein" evidence="1">
    <location>
        <begin position="26"/>
        <end position="280"/>
    </location>
</feature>